<protein>
    <submittedName>
        <fullName evidence="1">Uncharacterized protein</fullName>
    </submittedName>
</protein>
<dbReference type="EMBL" id="JABSTQ010011446">
    <property type="protein sequence ID" value="KAG0411291.1"/>
    <property type="molecule type" value="Genomic_DNA"/>
</dbReference>
<accession>A0AC60NVX7</accession>
<dbReference type="Proteomes" id="UP000805193">
    <property type="component" value="Unassembled WGS sequence"/>
</dbReference>
<proteinExistence type="predicted"/>
<keyword evidence="2" id="KW-1185">Reference proteome</keyword>
<reference evidence="1 2" key="1">
    <citation type="journal article" date="2020" name="Cell">
        <title>Large-Scale Comparative Analyses of Tick Genomes Elucidate Their Genetic Diversity and Vector Capacities.</title>
        <authorList>
            <consortium name="Tick Genome and Microbiome Consortium (TIGMIC)"/>
            <person name="Jia N."/>
            <person name="Wang J."/>
            <person name="Shi W."/>
            <person name="Du L."/>
            <person name="Sun Y."/>
            <person name="Zhan W."/>
            <person name="Jiang J.F."/>
            <person name="Wang Q."/>
            <person name="Zhang B."/>
            <person name="Ji P."/>
            <person name="Bell-Sakyi L."/>
            <person name="Cui X.M."/>
            <person name="Yuan T.T."/>
            <person name="Jiang B.G."/>
            <person name="Yang W.F."/>
            <person name="Lam T.T."/>
            <person name="Chang Q.C."/>
            <person name="Ding S.J."/>
            <person name="Wang X.J."/>
            <person name="Zhu J.G."/>
            <person name="Ruan X.D."/>
            <person name="Zhao L."/>
            <person name="Wei J.T."/>
            <person name="Ye R.Z."/>
            <person name="Que T.C."/>
            <person name="Du C.H."/>
            <person name="Zhou Y.H."/>
            <person name="Cheng J.X."/>
            <person name="Dai P.F."/>
            <person name="Guo W.B."/>
            <person name="Han X.H."/>
            <person name="Huang E.J."/>
            <person name="Li L.F."/>
            <person name="Wei W."/>
            <person name="Gao Y.C."/>
            <person name="Liu J.Z."/>
            <person name="Shao H.Z."/>
            <person name="Wang X."/>
            <person name="Wang C.C."/>
            <person name="Yang T.C."/>
            <person name="Huo Q.B."/>
            <person name="Li W."/>
            <person name="Chen H.Y."/>
            <person name="Chen S.E."/>
            <person name="Zhou L.G."/>
            <person name="Ni X.B."/>
            <person name="Tian J.H."/>
            <person name="Sheng Y."/>
            <person name="Liu T."/>
            <person name="Pan Y.S."/>
            <person name="Xia L.Y."/>
            <person name="Li J."/>
            <person name="Zhao F."/>
            <person name="Cao W.C."/>
        </authorList>
    </citation>
    <scope>NUCLEOTIDE SEQUENCE [LARGE SCALE GENOMIC DNA]</scope>
    <source>
        <strain evidence="1">Iper-2018</strain>
    </source>
</reference>
<evidence type="ECO:0000313" key="2">
    <source>
        <dbReference type="Proteomes" id="UP000805193"/>
    </source>
</evidence>
<sequence length="200" mass="22487">MPQEPLLWLLLLVPEFLCECKSESQDLRERWDCNRSTAASTDSSGSKLFLLKDGNDTVLRHLFSLFLDLHQRSRDVDGVTPEHSRQASFSPRKFRISCKAKEHCGTNETGTEFGAPVASDPSVEDVAVLVSVLLTTSLVFLCFLVLLAVKCCAELCCIDLLYCMSYRCRKSPDQVVVLQVVPNARSLERLLHHNARSEQQ</sequence>
<gene>
    <name evidence="1" type="ORF">HPB47_011589</name>
</gene>
<name>A0AC60NVX7_IXOPE</name>
<organism evidence="1 2">
    <name type="scientific">Ixodes persulcatus</name>
    <name type="common">Taiga tick</name>
    <dbReference type="NCBI Taxonomy" id="34615"/>
    <lineage>
        <taxon>Eukaryota</taxon>
        <taxon>Metazoa</taxon>
        <taxon>Ecdysozoa</taxon>
        <taxon>Arthropoda</taxon>
        <taxon>Chelicerata</taxon>
        <taxon>Arachnida</taxon>
        <taxon>Acari</taxon>
        <taxon>Parasitiformes</taxon>
        <taxon>Ixodida</taxon>
        <taxon>Ixodoidea</taxon>
        <taxon>Ixodidae</taxon>
        <taxon>Ixodinae</taxon>
        <taxon>Ixodes</taxon>
    </lineage>
</organism>
<comment type="caution">
    <text evidence="1">The sequence shown here is derived from an EMBL/GenBank/DDBJ whole genome shotgun (WGS) entry which is preliminary data.</text>
</comment>
<evidence type="ECO:0000313" key="1">
    <source>
        <dbReference type="EMBL" id="KAG0411291.1"/>
    </source>
</evidence>